<feature type="compositionally biased region" description="Basic and acidic residues" evidence="1">
    <location>
        <begin position="389"/>
        <end position="406"/>
    </location>
</feature>
<organism evidence="2 3">
    <name type="scientific">Natrinema versiforme icosahedral virus 1</name>
    <dbReference type="NCBI Taxonomy" id="2766529"/>
    <lineage>
        <taxon>Viruses</taxon>
        <taxon>Singelaviria</taxon>
        <taxon>Helvetiavirae</taxon>
        <taxon>Dividoviricota</taxon>
        <taxon>Laserviricetes</taxon>
        <taxon>Halopanivirales</taxon>
        <taxon>Simuloviridae</taxon>
        <taxon>Yingchengvirus</taxon>
        <taxon>Yingchengvirus boliviaense</taxon>
        <taxon>Yingchengvirus NVIV1</taxon>
    </lineage>
</organism>
<reference evidence="2 3" key="1">
    <citation type="journal article" date="2020" name="J. Virol.">
        <title>ORF4 of the Temperate Archaeal Virus SNJ1 Governs the Lysis-Lysogeny Switch and Superinfection Immunity.</title>
        <authorList>
            <person name="Chen B."/>
            <person name="Chen Z."/>
            <person name="Wang Y."/>
            <person name="Gong H."/>
            <person name="Sima L."/>
            <person name="Wang J."/>
            <person name="Ouyang S."/>
            <person name="Gan W."/>
            <person name="Krupovic M."/>
            <person name="Chen X."/>
            <person name="Du S."/>
        </authorList>
    </citation>
    <scope>NUCLEOTIDE SEQUENCE [LARGE SCALE GENOMIC DNA]</scope>
    <source>
        <strain evidence="2">BOL5-4</strain>
    </source>
</reference>
<feature type="region of interest" description="Disordered" evidence="1">
    <location>
        <begin position="53"/>
        <end position="75"/>
    </location>
</feature>
<accession>A0A7G2JVJ6</accession>
<evidence type="ECO:0000256" key="1">
    <source>
        <dbReference type="SAM" id="MobiDB-lite"/>
    </source>
</evidence>
<proteinExistence type="predicted"/>
<protein>
    <submittedName>
        <fullName evidence="2">Putative viral structural protein</fullName>
    </submittedName>
</protein>
<dbReference type="EMBL" id="BK013337">
    <property type="protein sequence ID" value="DAC85278.1"/>
    <property type="molecule type" value="Genomic_DNA"/>
</dbReference>
<keyword evidence="3" id="KW-1185">Reference proteome</keyword>
<name>A0A7G2JVJ6_9VIRU</name>
<feature type="compositionally biased region" description="Acidic residues" evidence="1">
    <location>
        <begin position="424"/>
        <end position="433"/>
    </location>
</feature>
<feature type="compositionally biased region" description="Basic and acidic residues" evidence="1">
    <location>
        <begin position="57"/>
        <end position="75"/>
    </location>
</feature>
<feature type="region of interest" description="Disordered" evidence="1">
    <location>
        <begin position="376"/>
        <end position="482"/>
    </location>
</feature>
<evidence type="ECO:0000313" key="2">
    <source>
        <dbReference type="EMBL" id="DAC85278.1"/>
    </source>
</evidence>
<gene>
    <name evidence="2" type="ORF">NVIV1gp26</name>
</gene>
<evidence type="ECO:0000313" key="3">
    <source>
        <dbReference type="Proteomes" id="UP000516175"/>
    </source>
</evidence>
<dbReference type="Proteomes" id="UP000516175">
    <property type="component" value="Segment"/>
</dbReference>
<sequence>MTERFEFATKQAADLFRDENEEHLCSDDDRRLKTVAVSSSAPDRLLEEAAIETAATRAERDGTSQLPLDDHERDSIDFSQGRASVPWARSIKAIMRAEGVDDWLAYLDPSLSVDEHQEVAQRAARDEQGDRLDAEDSIDDRLASVEGFQSSRCDSAETHCEEGEDDACEFLVNECGVDRDEVQSLLSDFEEIPADEIEGRWLGALKRAWNGYKGATRRFSEALETAREARQDAEAAAKAINGVRQAHGQDEIEEFHDLEEALTKLAAAGTTAVDGPDRVDGDAGDLEDLDVLERDVGSWTFEADDDQPKWRLERDRMDGGELLVIVDTTDRGRAEVVLGNLDELERTSLGEYPARREALEGAVSWLRNHPNGVPLDWFRGSLEDDAGDDDRRDEQGPPLADDRHVDDADDAADDDRRDDGQDSLLEDLPDADADGPSRAFRAAQQDGYLRRSESDEPDEREGLGQFGARRSDTTELEEFEDA</sequence>